<proteinExistence type="predicted"/>
<accession>A0A5S3PA97</accession>
<dbReference type="InterPro" id="IPR036866">
    <property type="entry name" value="RibonucZ/Hydroxyglut_hydro"/>
</dbReference>
<dbReference type="OrthoDB" id="7402742at2"/>
<dbReference type="Proteomes" id="UP000309668">
    <property type="component" value="Unassembled WGS sequence"/>
</dbReference>
<protein>
    <recommendedName>
        <fullName evidence="3">MBL fold metallo-hydrolase</fullName>
    </recommendedName>
</protein>
<dbReference type="SUPFAM" id="SSF56281">
    <property type="entry name" value="Metallo-hydrolase/oxidoreductase"/>
    <property type="match status" value="1"/>
</dbReference>
<organism evidence="1 2">
    <name type="scientific">Qipengyuania marisflavi</name>
    <dbReference type="NCBI Taxonomy" id="2486356"/>
    <lineage>
        <taxon>Bacteria</taxon>
        <taxon>Pseudomonadati</taxon>
        <taxon>Pseudomonadota</taxon>
        <taxon>Alphaproteobacteria</taxon>
        <taxon>Sphingomonadales</taxon>
        <taxon>Erythrobacteraceae</taxon>
        <taxon>Qipengyuania</taxon>
    </lineage>
</organism>
<gene>
    <name evidence="1" type="ORF">FEV51_03645</name>
</gene>
<sequence>MAGQFIDCGGGFWSVRGSYRVGGVVNVGTQCSLIRIGSGEFIFLDSYTLTDAVRREVDRLTDGGAKVAAIVNLHPFHTVHCEWMHRAFPQAKLYGTARHHAKFPDLPWQSQQCEDDAFPAIFGDDLRFSVPAGTQMVCADENVHFSSILAYHPVSGSLHVDDTLTRLKLPFPLALLPMEGRLDFHPTLAKSLKPEAGAADAFREWAIALGMEWHEARRVVAAHNSILEMYVGEFPQLIGEALGRVKPVLDAHRAEFG</sequence>
<dbReference type="AlphaFoldDB" id="A0A5S3PA97"/>
<reference evidence="1 2" key="1">
    <citation type="submission" date="2019-05" db="EMBL/GenBank/DDBJ databases">
        <title>Erythrobacter marisflavi sp. nov., isolated from isolated from water of an estuary environment.</title>
        <authorList>
            <person name="Yoon J.-H."/>
        </authorList>
    </citation>
    <scope>NUCLEOTIDE SEQUENCE [LARGE SCALE GENOMIC DNA]</scope>
    <source>
        <strain evidence="1 2">KEM-5</strain>
    </source>
</reference>
<evidence type="ECO:0008006" key="3">
    <source>
        <dbReference type="Google" id="ProtNLM"/>
    </source>
</evidence>
<evidence type="ECO:0000313" key="2">
    <source>
        <dbReference type="Proteomes" id="UP000309668"/>
    </source>
</evidence>
<evidence type="ECO:0000313" key="1">
    <source>
        <dbReference type="EMBL" id="TMM50283.1"/>
    </source>
</evidence>
<keyword evidence="2" id="KW-1185">Reference proteome</keyword>
<dbReference type="EMBL" id="VCAO01000001">
    <property type="protein sequence ID" value="TMM50283.1"/>
    <property type="molecule type" value="Genomic_DNA"/>
</dbReference>
<comment type="caution">
    <text evidence="1">The sequence shown here is derived from an EMBL/GenBank/DDBJ whole genome shotgun (WGS) entry which is preliminary data.</text>
</comment>
<dbReference type="RefSeq" id="WP_138615956.1">
    <property type="nucleotide sequence ID" value="NZ_VCAO01000001.1"/>
</dbReference>
<name>A0A5S3PA97_9SPHN</name>